<evidence type="ECO:0000256" key="4">
    <source>
        <dbReference type="ARBA" id="ARBA00023012"/>
    </source>
</evidence>
<keyword evidence="12" id="KW-1185">Reference proteome</keyword>
<organism evidence="11 12">
    <name type="scientific">Cohnella boryungensis</name>
    <dbReference type="NCBI Taxonomy" id="768479"/>
    <lineage>
        <taxon>Bacteria</taxon>
        <taxon>Bacillati</taxon>
        <taxon>Bacillota</taxon>
        <taxon>Bacilli</taxon>
        <taxon>Bacillales</taxon>
        <taxon>Paenibacillaceae</taxon>
        <taxon>Cohnella</taxon>
    </lineage>
</organism>
<feature type="domain" description="HTH araC/xylS-type" evidence="9">
    <location>
        <begin position="369"/>
        <end position="467"/>
    </location>
</feature>
<evidence type="ECO:0000256" key="1">
    <source>
        <dbReference type="ARBA" id="ARBA00004496"/>
    </source>
</evidence>
<dbReference type="SUPFAM" id="SSF52172">
    <property type="entry name" value="CheY-like"/>
    <property type="match status" value="1"/>
</dbReference>
<keyword evidence="7" id="KW-0804">Transcription</keyword>
<gene>
    <name evidence="11" type="ORF">ACFO1S_04080</name>
</gene>
<dbReference type="Pfam" id="PF00072">
    <property type="entry name" value="Response_reg"/>
    <property type="match status" value="1"/>
</dbReference>
<dbReference type="InterPro" id="IPR011006">
    <property type="entry name" value="CheY-like_superfamily"/>
</dbReference>
<keyword evidence="4" id="KW-0902">Two-component regulatory system</keyword>
<feature type="domain" description="Response regulatory" evidence="10">
    <location>
        <begin position="3"/>
        <end position="120"/>
    </location>
</feature>
<dbReference type="PANTHER" id="PTHR42713">
    <property type="entry name" value="HISTIDINE KINASE-RELATED"/>
    <property type="match status" value="1"/>
</dbReference>
<dbReference type="InterPro" id="IPR051552">
    <property type="entry name" value="HptR"/>
</dbReference>
<comment type="caution">
    <text evidence="11">The sequence shown here is derived from an EMBL/GenBank/DDBJ whole genome shotgun (WGS) entry which is preliminary data.</text>
</comment>
<dbReference type="SMART" id="SM00448">
    <property type="entry name" value="REC"/>
    <property type="match status" value="1"/>
</dbReference>
<keyword evidence="5" id="KW-0805">Transcription regulation</keyword>
<dbReference type="PROSITE" id="PS50110">
    <property type="entry name" value="RESPONSE_REGULATORY"/>
    <property type="match status" value="1"/>
</dbReference>
<keyword evidence="6" id="KW-0238">DNA-binding</keyword>
<evidence type="ECO:0000256" key="8">
    <source>
        <dbReference type="PROSITE-ProRule" id="PRU00169"/>
    </source>
</evidence>
<evidence type="ECO:0000256" key="5">
    <source>
        <dbReference type="ARBA" id="ARBA00023015"/>
    </source>
</evidence>
<accession>A0ABV8S6R2</accession>
<dbReference type="CDD" id="cd17536">
    <property type="entry name" value="REC_YesN-like"/>
    <property type="match status" value="1"/>
</dbReference>
<dbReference type="InterPro" id="IPR020449">
    <property type="entry name" value="Tscrpt_reg_AraC-type_HTH"/>
</dbReference>
<dbReference type="Pfam" id="PF12833">
    <property type="entry name" value="HTH_18"/>
    <property type="match status" value="1"/>
</dbReference>
<dbReference type="SMART" id="SM00342">
    <property type="entry name" value="HTH_ARAC"/>
    <property type="match status" value="1"/>
</dbReference>
<dbReference type="PROSITE" id="PS01124">
    <property type="entry name" value="HTH_ARAC_FAMILY_2"/>
    <property type="match status" value="1"/>
</dbReference>
<dbReference type="EMBL" id="JBHSED010000004">
    <property type="protein sequence ID" value="MFC4302618.1"/>
    <property type="molecule type" value="Genomic_DNA"/>
</dbReference>
<keyword evidence="2" id="KW-0963">Cytoplasm</keyword>
<evidence type="ECO:0000256" key="3">
    <source>
        <dbReference type="ARBA" id="ARBA00022553"/>
    </source>
</evidence>
<dbReference type="Gene3D" id="1.10.10.60">
    <property type="entry name" value="Homeodomain-like"/>
    <property type="match status" value="2"/>
</dbReference>
<evidence type="ECO:0000256" key="6">
    <source>
        <dbReference type="ARBA" id="ARBA00023125"/>
    </source>
</evidence>
<dbReference type="SUPFAM" id="SSF46689">
    <property type="entry name" value="Homeodomain-like"/>
    <property type="match status" value="2"/>
</dbReference>
<reference evidence="12" key="1">
    <citation type="journal article" date="2019" name="Int. J. Syst. Evol. Microbiol.">
        <title>The Global Catalogue of Microorganisms (GCM) 10K type strain sequencing project: providing services to taxonomists for standard genome sequencing and annotation.</title>
        <authorList>
            <consortium name="The Broad Institute Genomics Platform"/>
            <consortium name="The Broad Institute Genome Sequencing Center for Infectious Disease"/>
            <person name="Wu L."/>
            <person name="Ma J."/>
        </authorList>
    </citation>
    <scope>NUCLEOTIDE SEQUENCE [LARGE SCALE GENOMIC DNA]</scope>
    <source>
        <strain evidence="12">CGMCC 4.1641</strain>
    </source>
</reference>
<sequence>MINALVVDDEKLVRKGFLAMADWQAYDIQFVGEAKDGHSALTMLDKHDVDLLFVDISMPGMSGFELMEQVRTRHPQIRSVVLTCHHEFDYVQEALRLGAIDYIVKTLLNRNNVDETLGRIMKRLSWEMRDARESPVQNSASGGTERGFAGAAVFCSFGRPPRKEALLEGLPDGWRPVPLADSVWMAPLSGGTSEGWIRELPATLTDEWMPLHVLASSEYAMTDAKSAISREASSLLFYWHKPEPPGGVQLEALLAEEEAGSSHNEEARKLLLELENMRWPFYGTEWKRLIDRIEEARPEPHRLLDTVERIADDWRHYFDWDPDSLERWRPERDPQSWKQVKGWLSDMAADVQRRMVEQSLSREVAVCLLQAMIYMKRNACTELNQNAVAHHVGMSRSYFSQCYKKFTGFSFGDTLRQMRIEQAKAMLLQTDLSVYEISSRIGFEDDKHFSRVFRERVGYYPTEFRLRGDTGR</sequence>
<evidence type="ECO:0000259" key="10">
    <source>
        <dbReference type="PROSITE" id="PS50110"/>
    </source>
</evidence>
<evidence type="ECO:0000313" key="11">
    <source>
        <dbReference type="EMBL" id="MFC4302618.1"/>
    </source>
</evidence>
<keyword evidence="3 8" id="KW-0597">Phosphoprotein</keyword>
<dbReference type="Gene3D" id="3.40.50.2300">
    <property type="match status" value="1"/>
</dbReference>
<dbReference type="RefSeq" id="WP_204604392.1">
    <property type="nucleotide sequence ID" value="NZ_JBHSED010000004.1"/>
</dbReference>
<dbReference type="InterPro" id="IPR018060">
    <property type="entry name" value="HTH_AraC"/>
</dbReference>
<dbReference type="PRINTS" id="PR00032">
    <property type="entry name" value="HTHARAC"/>
</dbReference>
<name>A0ABV8S6R2_9BACL</name>
<evidence type="ECO:0000256" key="2">
    <source>
        <dbReference type="ARBA" id="ARBA00022490"/>
    </source>
</evidence>
<dbReference type="Proteomes" id="UP001595755">
    <property type="component" value="Unassembled WGS sequence"/>
</dbReference>
<evidence type="ECO:0000259" key="9">
    <source>
        <dbReference type="PROSITE" id="PS01124"/>
    </source>
</evidence>
<dbReference type="PANTHER" id="PTHR42713:SF3">
    <property type="entry name" value="TRANSCRIPTIONAL REGULATORY PROTEIN HPTR"/>
    <property type="match status" value="1"/>
</dbReference>
<comment type="subcellular location">
    <subcellularLocation>
        <location evidence="1">Cytoplasm</location>
    </subcellularLocation>
</comment>
<proteinExistence type="predicted"/>
<feature type="modified residue" description="4-aspartylphosphate" evidence="8">
    <location>
        <position position="55"/>
    </location>
</feature>
<evidence type="ECO:0000313" key="12">
    <source>
        <dbReference type="Proteomes" id="UP001595755"/>
    </source>
</evidence>
<protein>
    <submittedName>
        <fullName evidence="11">Response regulator</fullName>
    </submittedName>
</protein>
<evidence type="ECO:0000256" key="7">
    <source>
        <dbReference type="ARBA" id="ARBA00023163"/>
    </source>
</evidence>
<dbReference type="InterPro" id="IPR009057">
    <property type="entry name" value="Homeodomain-like_sf"/>
</dbReference>
<dbReference type="InterPro" id="IPR001789">
    <property type="entry name" value="Sig_transdc_resp-reg_receiver"/>
</dbReference>